<accession>A0ABN9UJB8</accession>
<organism evidence="2 3">
    <name type="scientific">Prorocentrum cordatum</name>
    <dbReference type="NCBI Taxonomy" id="2364126"/>
    <lineage>
        <taxon>Eukaryota</taxon>
        <taxon>Sar</taxon>
        <taxon>Alveolata</taxon>
        <taxon>Dinophyceae</taxon>
        <taxon>Prorocentrales</taxon>
        <taxon>Prorocentraceae</taxon>
        <taxon>Prorocentrum</taxon>
    </lineage>
</organism>
<dbReference type="Proteomes" id="UP001189429">
    <property type="component" value="Unassembled WGS sequence"/>
</dbReference>
<comment type="caution">
    <text evidence="2">The sequence shown here is derived from an EMBL/GenBank/DDBJ whole genome shotgun (WGS) entry which is preliminary data.</text>
</comment>
<evidence type="ECO:0000313" key="2">
    <source>
        <dbReference type="EMBL" id="CAK0859794.1"/>
    </source>
</evidence>
<dbReference type="EMBL" id="CAUYUJ010015933">
    <property type="protein sequence ID" value="CAK0859794.1"/>
    <property type="molecule type" value="Genomic_DNA"/>
</dbReference>
<name>A0ABN9UJB8_9DINO</name>
<gene>
    <name evidence="2" type="ORF">PCOR1329_LOCUS49043</name>
</gene>
<sequence length="903" mass="99986">MAGGRWSRWLAPAGSAADPWRSWPPAHAPGRRSSAHCGSSSANGIAIALDAQWDPAPAHRDNDCYVKVPWKYHWTPAELEAEGIVEAEWADRLATFLQGLYFDNHGVFQLELAALHLAFAQVTSAKMTFKIGGGGDGKHAESQLQEHLFGTNHVHYLDCGAFQDRNEWRKAGGDAWAMSAVRVQECDGGATFLGDIWKRFVVDEALTCRVNYGFNSSRKFGESKKDLELNWENIPTIEFSGSSEKALVQLQRRIICCRMGRAQFVNDPKDVDHSKGRFLKIPQAELDPFLAHGFTSCLMFRNWCRPYFKSAEGSIPNCLRMQDNLVAVCPRVARDTAWLGTRLSGGRGSPPGEEGEAHAGATKLVVAAHKAAPAKHVLKEYLFSSLPCLPGARQAGRKHASKWQNLIDALEKSPVAFGSWSDWGPPFDHVDAQANLTQDGAVEWYSMILENMEDVTGREGRLATDFKCTERPDFIALTEHAKTGTDRGQKMLEAYLQRCDDAWVANGEDSVVSLQVPHQTKEWYKRKFARGPAGQKLSREARKVAFPDHVGSDAPCCHPRLFKVALQRAGVYSEERFPMLARVCRFYKQWRSALSQYLGVPVEEAKVEIIKIFYGARPVAQVPWLLKLCSEVKDGVAAVLAHAEFAAYRQLYADRPSPDYSRIAAVLSQLEDDALMILIANLRRIAATTSEVLLFDGCLALATCFQQEALVRLAVATANAASCVEFAIQSWPSNSPDRLGVAVLHGCGSEISLLLTPVPDQGNFLLTAAWWAGMGATMADLSPEDLAVLTMQEVNDNSLYSSQRNNSAMTFFAPTHEHVIFEEVHSGRSFVVLEDPCREGTPRHAYGLRYSNKELGLFDPAAPSLVQVMQAEYYLEKAQGRNLVYYILERRAAPGAPTPRAPP</sequence>
<protein>
    <submittedName>
        <fullName evidence="2">Uncharacterized protein</fullName>
    </submittedName>
</protein>
<keyword evidence="3" id="KW-1185">Reference proteome</keyword>
<reference evidence="2" key="1">
    <citation type="submission" date="2023-10" db="EMBL/GenBank/DDBJ databases">
        <authorList>
            <person name="Chen Y."/>
            <person name="Shah S."/>
            <person name="Dougan E. K."/>
            <person name="Thang M."/>
            <person name="Chan C."/>
        </authorList>
    </citation>
    <scope>NUCLEOTIDE SEQUENCE [LARGE SCALE GENOMIC DNA]</scope>
</reference>
<evidence type="ECO:0000313" key="3">
    <source>
        <dbReference type="Proteomes" id="UP001189429"/>
    </source>
</evidence>
<proteinExistence type="predicted"/>
<feature type="region of interest" description="Disordered" evidence="1">
    <location>
        <begin position="15"/>
        <end position="37"/>
    </location>
</feature>
<evidence type="ECO:0000256" key="1">
    <source>
        <dbReference type="SAM" id="MobiDB-lite"/>
    </source>
</evidence>